<dbReference type="Proteomes" id="UP001044222">
    <property type="component" value="Chromosome 13"/>
</dbReference>
<evidence type="ECO:0000313" key="9">
    <source>
        <dbReference type="Proteomes" id="UP001044222"/>
    </source>
</evidence>
<dbReference type="AlphaFoldDB" id="A0A9D3LXU9"/>
<dbReference type="InterPro" id="IPR003599">
    <property type="entry name" value="Ig_sub"/>
</dbReference>
<feature type="transmembrane region" description="Helical" evidence="5">
    <location>
        <begin position="142"/>
        <end position="166"/>
    </location>
</feature>
<feature type="chain" id="PRO_5039236106" description="Immunoglobulin domain-containing protein" evidence="6">
    <location>
        <begin position="30"/>
        <end position="193"/>
    </location>
</feature>
<dbReference type="PANTHER" id="PTHR12080:SF93">
    <property type="entry name" value="V-SET AND TRANSMEMBRANE DOMAIN-CONTAINING PROTEIN 5"/>
    <property type="match status" value="1"/>
</dbReference>
<keyword evidence="4" id="KW-0325">Glycoprotein</keyword>
<dbReference type="Gene3D" id="2.60.40.10">
    <property type="entry name" value="Immunoglobulins"/>
    <property type="match status" value="1"/>
</dbReference>
<evidence type="ECO:0000256" key="3">
    <source>
        <dbReference type="ARBA" id="ARBA00023136"/>
    </source>
</evidence>
<dbReference type="InterPro" id="IPR013106">
    <property type="entry name" value="Ig_V-set"/>
</dbReference>
<evidence type="ECO:0000256" key="4">
    <source>
        <dbReference type="ARBA" id="ARBA00023180"/>
    </source>
</evidence>
<keyword evidence="9" id="KW-1185">Reference proteome</keyword>
<dbReference type="SMART" id="SM00409">
    <property type="entry name" value="IG"/>
    <property type="match status" value="1"/>
</dbReference>
<dbReference type="GO" id="GO:0005886">
    <property type="term" value="C:plasma membrane"/>
    <property type="evidence" value="ECO:0007669"/>
    <property type="project" value="TreeGrafter"/>
</dbReference>
<protein>
    <recommendedName>
        <fullName evidence="7">Immunoglobulin domain-containing protein</fullName>
    </recommendedName>
</protein>
<keyword evidence="3 5" id="KW-0472">Membrane</keyword>
<proteinExistence type="predicted"/>
<comment type="subcellular location">
    <subcellularLocation>
        <location evidence="1">Membrane</location>
    </subcellularLocation>
</comment>
<name>A0A9D3LXU9_ANGAN</name>
<evidence type="ECO:0000256" key="6">
    <source>
        <dbReference type="SAM" id="SignalP"/>
    </source>
</evidence>
<dbReference type="Pfam" id="PF07686">
    <property type="entry name" value="V-set"/>
    <property type="match status" value="1"/>
</dbReference>
<comment type="caution">
    <text evidence="8">The sequence shown here is derived from an EMBL/GenBank/DDBJ whole genome shotgun (WGS) entry which is preliminary data.</text>
</comment>
<accession>A0A9D3LXU9</accession>
<dbReference type="InterPro" id="IPR036179">
    <property type="entry name" value="Ig-like_dom_sf"/>
</dbReference>
<keyword evidence="2 6" id="KW-0732">Signal</keyword>
<sequence length="193" mass="21968">MWPLTIWSTHTTILLLAVLFTGLCCLTQAITITAPEYSLIKSVQEDVLFSVGIACHGTPTIQWTFMSSRSRRDIAVWQPGVYRNISEYYEDRLQTHNNGSITLLDLRLSDSGVYVLAVTEPTGNSKGSTIILKVTEVLYEDLQYLGVFVTVLGGMAGFLMLSMWLLDKVYRRVKTWRRMRKLPEQDETELQPL</sequence>
<evidence type="ECO:0000256" key="1">
    <source>
        <dbReference type="ARBA" id="ARBA00004370"/>
    </source>
</evidence>
<keyword evidence="5" id="KW-0812">Transmembrane</keyword>
<dbReference type="GO" id="GO:0046847">
    <property type="term" value="P:filopodium assembly"/>
    <property type="evidence" value="ECO:0007669"/>
    <property type="project" value="TreeGrafter"/>
</dbReference>
<dbReference type="InterPro" id="IPR013783">
    <property type="entry name" value="Ig-like_fold"/>
</dbReference>
<dbReference type="GO" id="GO:1904891">
    <property type="term" value="P:positive regulation of excitatory synapse assembly"/>
    <property type="evidence" value="ECO:0007669"/>
    <property type="project" value="TreeGrafter"/>
</dbReference>
<dbReference type="SUPFAM" id="SSF48726">
    <property type="entry name" value="Immunoglobulin"/>
    <property type="match status" value="1"/>
</dbReference>
<dbReference type="GO" id="GO:0030424">
    <property type="term" value="C:axon"/>
    <property type="evidence" value="ECO:0007669"/>
    <property type="project" value="TreeGrafter"/>
</dbReference>
<gene>
    <name evidence="8" type="ORF">ANANG_G00236000</name>
</gene>
<keyword evidence="5" id="KW-1133">Transmembrane helix</keyword>
<feature type="domain" description="Immunoglobulin" evidence="7">
    <location>
        <begin position="36"/>
        <end position="135"/>
    </location>
</feature>
<dbReference type="InterPro" id="IPR015631">
    <property type="entry name" value="CD2/SLAM_rcpt"/>
</dbReference>
<evidence type="ECO:0000256" key="5">
    <source>
        <dbReference type="SAM" id="Phobius"/>
    </source>
</evidence>
<evidence type="ECO:0000256" key="2">
    <source>
        <dbReference type="ARBA" id="ARBA00022729"/>
    </source>
</evidence>
<dbReference type="GO" id="GO:0030425">
    <property type="term" value="C:dendrite"/>
    <property type="evidence" value="ECO:0007669"/>
    <property type="project" value="TreeGrafter"/>
</dbReference>
<dbReference type="PANTHER" id="PTHR12080">
    <property type="entry name" value="SIGNALING LYMPHOCYTIC ACTIVATION MOLECULE"/>
    <property type="match status" value="1"/>
</dbReference>
<dbReference type="EMBL" id="JAFIRN010000013">
    <property type="protein sequence ID" value="KAG5837130.1"/>
    <property type="molecule type" value="Genomic_DNA"/>
</dbReference>
<evidence type="ECO:0000313" key="8">
    <source>
        <dbReference type="EMBL" id="KAG5837130.1"/>
    </source>
</evidence>
<organism evidence="8 9">
    <name type="scientific">Anguilla anguilla</name>
    <name type="common">European freshwater eel</name>
    <name type="synonym">Muraena anguilla</name>
    <dbReference type="NCBI Taxonomy" id="7936"/>
    <lineage>
        <taxon>Eukaryota</taxon>
        <taxon>Metazoa</taxon>
        <taxon>Chordata</taxon>
        <taxon>Craniata</taxon>
        <taxon>Vertebrata</taxon>
        <taxon>Euteleostomi</taxon>
        <taxon>Actinopterygii</taxon>
        <taxon>Neopterygii</taxon>
        <taxon>Teleostei</taxon>
        <taxon>Anguilliformes</taxon>
        <taxon>Anguillidae</taxon>
        <taxon>Anguilla</taxon>
    </lineage>
</organism>
<evidence type="ECO:0000259" key="7">
    <source>
        <dbReference type="SMART" id="SM00409"/>
    </source>
</evidence>
<feature type="signal peptide" evidence="6">
    <location>
        <begin position="1"/>
        <end position="29"/>
    </location>
</feature>
<reference evidence="8" key="1">
    <citation type="submission" date="2021-01" db="EMBL/GenBank/DDBJ databases">
        <title>A chromosome-scale assembly of European eel, Anguilla anguilla.</title>
        <authorList>
            <person name="Henkel C."/>
            <person name="Jong-Raadsen S.A."/>
            <person name="Dufour S."/>
            <person name="Weltzien F.-A."/>
            <person name="Palstra A.P."/>
            <person name="Pelster B."/>
            <person name="Spaink H.P."/>
            <person name="Van Den Thillart G.E."/>
            <person name="Jansen H."/>
            <person name="Zahm M."/>
            <person name="Klopp C."/>
            <person name="Cedric C."/>
            <person name="Louis A."/>
            <person name="Berthelot C."/>
            <person name="Parey E."/>
            <person name="Roest Crollius H."/>
            <person name="Montfort J."/>
            <person name="Robinson-Rechavi M."/>
            <person name="Bucao C."/>
            <person name="Bouchez O."/>
            <person name="Gislard M."/>
            <person name="Lluch J."/>
            <person name="Milhes M."/>
            <person name="Lampietro C."/>
            <person name="Lopez Roques C."/>
            <person name="Donnadieu C."/>
            <person name="Braasch I."/>
            <person name="Desvignes T."/>
            <person name="Postlethwait J."/>
            <person name="Bobe J."/>
            <person name="Guiguen Y."/>
            <person name="Dirks R."/>
        </authorList>
    </citation>
    <scope>NUCLEOTIDE SEQUENCE</scope>
    <source>
        <strain evidence="8">Tag_6206</strain>
        <tissue evidence="8">Liver</tissue>
    </source>
</reference>